<dbReference type="NCBIfam" id="NF041568">
    <property type="entry name" value="Jag_EloR"/>
    <property type="match status" value="1"/>
</dbReference>
<dbReference type="Proteomes" id="UP000199322">
    <property type="component" value="Unassembled WGS sequence"/>
</dbReference>
<gene>
    <name evidence="8" type="ORF">SAMN04488588_1192</name>
</gene>
<proteinExistence type="predicted"/>
<evidence type="ECO:0000313" key="9">
    <source>
        <dbReference type="Proteomes" id="UP000199322"/>
    </source>
</evidence>
<keyword evidence="4" id="KW-0143">Chaperone</keyword>
<dbReference type="InterPro" id="IPR034079">
    <property type="entry name" value="R3H_KhpB"/>
</dbReference>
<dbReference type="EMBL" id="FMYV01000004">
    <property type="protein sequence ID" value="SDC48703.1"/>
    <property type="molecule type" value="Genomic_DNA"/>
</dbReference>
<dbReference type="RefSeq" id="WP_091403608.1">
    <property type="nucleotide sequence ID" value="NZ_FMYV01000004.1"/>
</dbReference>
<dbReference type="InterPro" id="IPR032782">
    <property type="entry name" value="KhpB_N"/>
</dbReference>
<dbReference type="STRING" id="28234.SAMN04488588_1192"/>
<dbReference type="CDD" id="cd02414">
    <property type="entry name" value="KH-II_Jag"/>
    <property type="match status" value="1"/>
</dbReference>
<evidence type="ECO:0000313" key="8">
    <source>
        <dbReference type="EMBL" id="SDC48703.1"/>
    </source>
</evidence>
<evidence type="ECO:0000256" key="5">
    <source>
        <dbReference type="ARBA" id="ARBA00023316"/>
    </source>
</evidence>
<dbReference type="Pfam" id="PF14804">
    <property type="entry name" value="Jag_N"/>
    <property type="match status" value="1"/>
</dbReference>
<dbReference type="GO" id="GO:0003723">
    <property type="term" value="F:RNA binding"/>
    <property type="evidence" value="ECO:0007669"/>
    <property type="project" value="UniProtKB-KW"/>
</dbReference>
<feature type="coiled-coil region" evidence="6">
    <location>
        <begin position="4"/>
        <end position="31"/>
    </location>
</feature>
<dbReference type="PANTHER" id="PTHR35800:SF1">
    <property type="entry name" value="RNA-BINDING PROTEIN KHPB"/>
    <property type="match status" value="1"/>
</dbReference>
<reference evidence="8 9" key="1">
    <citation type="submission" date="2016-10" db="EMBL/GenBank/DDBJ databases">
        <authorList>
            <person name="de Groot N.N."/>
        </authorList>
    </citation>
    <scope>NUCLEOTIDE SEQUENCE [LARGE SCALE GENOMIC DNA]</scope>
    <source>
        <strain evidence="8 9">WG14</strain>
    </source>
</reference>
<organism evidence="8 9">
    <name type="scientific">Geotoga petraea</name>
    <dbReference type="NCBI Taxonomy" id="28234"/>
    <lineage>
        <taxon>Bacteria</taxon>
        <taxon>Thermotogati</taxon>
        <taxon>Thermotogota</taxon>
        <taxon>Thermotogae</taxon>
        <taxon>Petrotogales</taxon>
        <taxon>Petrotogaceae</taxon>
        <taxon>Geotoga</taxon>
    </lineage>
</organism>
<dbReference type="Pfam" id="PF13083">
    <property type="entry name" value="KH_KhpA-B"/>
    <property type="match status" value="1"/>
</dbReference>
<evidence type="ECO:0000256" key="3">
    <source>
        <dbReference type="ARBA" id="ARBA00022960"/>
    </source>
</evidence>
<keyword evidence="1" id="KW-0963">Cytoplasm</keyword>
<keyword evidence="3" id="KW-0133">Cell shape</keyword>
<feature type="domain" description="R3H" evidence="7">
    <location>
        <begin position="144"/>
        <end position="211"/>
    </location>
</feature>
<dbReference type="GO" id="GO:0008360">
    <property type="term" value="P:regulation of cell shape"/>
    <property type="evidence" value="ECO:0007669"/>
    <property type="project" value="UniProtKB-KW"/>
</dbReference>
<dbReference type="InterPro" id="IPR038247">
    <property type="entry name" value="Jag_N_dom_sf"/>
</dbReference>
<dbReference type="GO" id="GO:0071555">
    <property type="term" value="P:cell wall organization"/>
    <property type="evidence" value="ECO:0007669"/>
    <property type="project" value="UniProtKB-KW"/>
</dbReference>
<evidence type="ECO:0000259" key="7">
    <source>
        <dbReference type="PROSITE" id="PS51061"/>
    </source>
</evidence>
<evidence type="ECO:0000256" key="6">
    <source>
        <dbReference type="SAM" id="Coils"/>
    </source>
</evidence>
<dbReference type="InterPro" id="IPR015946">
    <property type="entry name" value="KH_dom-like_a/b"/>
</dbReference>
<keyword evidence="6" id="KW-0175">Coiled coil</keyword>
<accession>A0A1G6LZK6</accession>
<dbReference type="Gene3D" id="3.30.1370.50">
    <property type="entry name" value="R3H-like domain"/>
    <property type="match status" value="1"/>
</dbReference>
<protein>
    <submittedName>
        <fullName evidence="8">SpoIIIJ-associated protein</fullName>
    </submittedName>
</protein>
<evidence type="ECO:0000256" key="2">
    <source>
        <dbReference type="ARBA" id="ARBA00022884"/>
    </source>
</evidence>
<dbReference type="PANTHER" id="PTHR35800">
    <property type="entry name" value="PROTEIN JAG"/>
    <property type="match status" value="1"/>
</dbReference>
<dbReference type="AlphaFoldDB" id="A0A1G6LZK6"/>
<dbReference type="PROSITE" id="PS51061">
    <property type="entry name" value="R3H"/>
    <property type="match status" value="1"/>
</dbReference>
<keyword evidence="5" id="KW-0961">Cell wall biogenesis/degradation</keyword>
<evidence type="ECO:0000256" key="4">
    <source>
        <dbReference type="ARBA" id="ARBA00023186"/>
    </source>
</evidence>
<dbReference type="InterPro" id="IPR001374">
    <property type="entry name" value="R3H_dom"/>
</dbReference>
<dbReference type="InterPro" id="IPR038008">
    <property type="entry name" value="Jag_KH"/>
</dbReference>
<name>A0A1G6LZK6_9BACT</name>
<keyword evidence="9" id="KW-1185">Reference proteome</keyword>
<dbReference type="SMART" id="SM00393">
    <property type="entry name" value="R3H"/>
    <property type="match status" value="1"/>
</dbReference>
<dbReference type="Gene3D" id="3.30.30.80">
    <property type="entry name" value="probable RNA-binding protein from clostridium symbiosum atcc 14940"/>
    <property type="match status" value="1"/>
</dbReference>
<keyword evidence="2" id="KW-0694">RNA-binding</keyword>
<sequence length="216" mass="25337">MLKLQSKEFTAKTIEEALEQAKKEFEVQDSELSYKIKEEGTKGFIFGIGSKPYILEIYINENFLINKIREFLDEILTYFDEEIDANIKAFGKTIVIYLDGEGLGKLIGKHGRTLGALQHLIMIYVNRMTDTKIDIKLDIGEYRKKRRRKIEEIAEQAAKKVLRTHENLELATMFSFERKTVHEHIRKYFPELSTKSVGLEPYRKVIILENHKEYTK</sequence>
<dbReference type="CDD" id="cd02644">
    <property type="entry name" value="R3H_jag"/>
    <property type="match status" value="1"/>
</dbReference>
<dbReference type="Gene3D" id="3.30.300.20">
    <property type="match status" value="1"/>
</dbReference>
<evidence type="ECO:0000256" key="1">
    <source>
        <dbReference type="ARBA" id="ARBA00022490"/>
    </source>
</evidence>
<dbReference type="Pfam" id="PF01424">
    <property type="entry name" value="R3H"/>
    <property type="match status" value="1"/>
</dbReference>
<dbReference type="InterPro" id="IPR039247">
    <property type="entry name" value="KhpB"/>
</dbReference>
<dbReference type="InterPro" id="IPR036867">
    <property type="entry name" value="R3H_dom_sf"/>
</dbReference>
<dbReference type="SMART" id="SM01245">
    <property type="entry name" value="Jag_N"/>
    <property type="match status" value="1"/>
</dbReference>